<keyword evidence="1" id="KW-0472">Membrane</keyword>
<dbReference type="OrthoDB" id="2390164at2"/>
<keyword evidence="1" id="KW-0812">Transmembrane</keyword>
<protein>
    <submittedName>
        <fullName evidence="2">Alpha-amylase</fullName>
    </submittedName>
</protein>
<proteinExistence type="predicted"/>
<keyword evidence="3" id="KW-1185">Reference proteome</keyword>
<organism evidence="2 3">
    <name type="scientific">Salinicoccus cyprini</name>
    <dbReference type="NCBI Taxonomy" id="2493691"/>
    <lineage>
        <taxon>Bacteria</taxon>
        <taxon>Bacillati</taxon>
        <taxon>Bacillota</taxon>
        <taxon>Bacilli</taxon>
        <taxon>Bacillales</taxon>
        <taxon>Staphylococcaceae</taxon>
        <taxon>Salinicoccus</taxon>
    </lineage>
</organism>
<dbReference type="RefSeq" id="WP_145288495.1">
    <property type="nucleotide sequence ID" value="NZ_VMSJ01000003.1"/>
</dbReference>
<evidence type="ECO:0000313" key="2">
    <source>
        <dbReference type="EMBL" id="TVT27681.1"/>
    </source>
</evidence>
<evidence type="ECO:0000313" key="3">
    <source>
        <dbReference type="Proteomes" id="UP000315103"/>
    </source>
</evidence>
<dbReference type="AlphaFoldDB" id="A0A558ATU9"/>
<evidence type="ECO:0000256" key="1">
    <source>
        <dbReference type="SAM" id="Phobius"/>
    </source>
</evidence>
<accession>A0A558ATU9</accession>
<comment type="caution">
    <text evidence="2">The sequence shown here is derived from an EMBL/GenBank/DDBJ whole genome shotgun (WGS) entry which is preliminary data.</text>
</comment>
<name>A0A558ATU9_9STAP</name>
<gene>
    <name evidence="2" type="ORF">FO441_08200</name>
</gene>
<dbReference type="EMBL" id="VMSJ01000003">
    <property type="protein sequence ID" value="TVT27681.1"/>
    <property type="molecule type" value="Genomic_DNA"/>
</dbReference>
<keyword evidence="1" id="KW-1133">Transmembrane helix</keyword>
<dbReference type="Proteomes" id="UP000315103">
    <property type="component" value="Unassembled WGS sequence"/>
</dbReference>
<reference evidence="2 3" key="1">
    <citation type="submission" date="2019-07" db="EMBL/GenBank/DDBJ databases">
        <title>Salinicoccus cyprini sp. nov., isolated from gastro-intestinal tract of mirror carp, Cyprinus carpio var. specularis, collected from Gobind Sagar Reservoir, Himachal Pradesh, India.</title>
        <authorList>
            <person name="Talwar C."/>
            <person name="Singh A.K."/>
            <person name="Lal R."/>
            <person name="Negi R.K."/>
        </authorList>
    </citation>
    <scope>NUCLEOTIDE SEQUENCE [LARGE SCALE GENOMIC DNA]</scope>
    <source>
        <strain evidence="2 3">CT19</strain>
    </source>
</reference>
<sequence>MNRKGIWIILILGLIALLLLFLPLADRTSRSERVIVDHTLHEIVHPGCFDQAETTNYLDEVSFSRATEELGYRIEDACSKERLEAGKESVISKIFNE</sequence>
<feature type="transmembrane region" description="Helical" evidence="1">
    <location>
        <begin position="6"/>
        <end position="25"/>
    </location>
</feature>